<dbReference type="PANTHER" id="PTHR31549:SF171">
    <property type="entry name" value="GI15025"/>
    <property type="match status" value="1"/>
</dbReference>
<reference evidence="2 3" key="1">
    <citation type="journal article" date="2021" name="bioRxiv">
        <title>Chromosome-scale and haplotype-resolved genome assembly of a tetraploid potato cultivar.</title>
        <authorList>
            <person name="Sun H."/>
            <person name="Jiao W.-B."/>
            <person name="Krause K."/>
            <person name="Campoy J.A."/>
            <person name="Goel M."/>
            <person name="Folz-Donahue K."/>
            <person name="Kukat C."/>
            <person name="Huettel B."/>
            <person name="Schneeberger K."/>
        </authorList>
    </citation>
    <scope>NUCLEOTIDE SEQUENCE [LARGE SCALE GENOMIC DNA]</scope>
    <source>
        <strain evidence="2">SolTubOtavaFocal</strain>
        <tissue evidence="2">Leaves</tissue>
    </source>
</reference>
<keyword evidence="1" id="KW-0812">Transmembrane</keyword>
<proteinExistence type="predicted"/>
<evidence type="ECO:0000256" key="1">
    <source>
        <dbReference type="SAM" id="Phobius"/>
    </source>
</evidence>
<dbReference type="Pfam" id="PF03140">
    <property type="entry name" value="DUF247"/>
    <property type="match status" value="1"/>
</dbReference>
<gene>
    <name evidence="2" type="ORF">KY290_020955</name>
</gene>
<keyword evidence="1" id="KW-0472">Membrane</keyword>
<feature type="transmembrane region" description="Helical" evidence="1">
    <location>
        <begin position="84"/>
        <end position="108"/>
    </location>
</feature>
<protein>
    <submittedName>
        <fullName evidence="2">Uncharacterized protein</fullName>
    </submittedName>
</protein>
<name>A0ABQ7V252_SOLTU</name>
<keyword evidence="1" id="KW-1133">Transmembrane helix</keyword>
<accession>A0ABQ7V252</accession>
<dbReference type="EMBL" id="JAIVGD010000015">
    <property type="protein sequence ID" value="KAH0757462.1"/>
    <property type="molecule type" value="Genomic_DNA"/>
</dbReference>
<sequence>MSMLINGEEDVKELRSRGVIQINLKFGDDQVVNLLRDLTTHYEPSRQAFKDVKRQLSTYFKSKNLLPLRVGYAEFKQRYFSGPWSFLVFLVVIFTVSMTVIQTIFTGIQTYKKN</sequence>
<dbReference type="InterPro" id="IPR004158">
    <property type="entry name" value="DUF247_pln"/>
</dbReference>
<dbReference type="PANTHER" id="PTHR31549">
    <property type="entry name" value="PROTEIN, PUTATIVE (DUF247)-RELATED-RELATED"/>
    <property type="match status" value="1"/>
</dbReference>
<keyword evidence="3" id="KW-1185">Reference proteome</keyword>
<dbReference type="Proteomes" id="UP000826656">
    <property type="component" value="Unassembled WGS sequence"/>
</dbReference>
<evidence type="ECO:0000313" key="3">
    <source>
        <dbReference type="Proteomes" id="UP000826656"/>
    </source>
</evidence>
<organism evidence="2 3">
    <name type="scientific">Solanum tuberosum</name>
    <name type="common">Potato</name>
    <dbReference type="NCBI Taxonomy" id="4113"/>
    <lineage>
        <taxon>Eukaryota</taxon>
        <taxon>Viridiplantae</taxon>
        <taxon>Streptophyta</taxon>
        <taxon>Embryophyta</taxon>
        <taxon>Tracheophyta</taxon>
        <taxon>Spermatophyta</taxon>
        <taxon>Magnoliopsida</taxon>
        <taxon>eudicotyledons</taxon>
        <taxon>Gunneridae</taxon>
        <taxon>Pentapetalae</taxon>
        <taxon>asterids</taxon>
        <taxon>lamiids</taxon>
        <taxon>Solanales</taxon>
        <taxon>Solanaceae</taxon>
        <taxon>Solanoideae</taxon>
        <taxon>Solaneae</taxon>
        <taxon>Solanum</taxon>
    </lineage>
</organism>
<evidence type="ECO:0000313" key="2">
    <source>
        <dbReference type="EMBL" id="KAH0757462.1"/>
    </source>
</evidence>
<comment type="caution">
    <text evidence="2">The sequence shown here is derived from an EMBL/GenBank/DDBJ whole genome shotgun (WGS) entry which is preliminary data.</text>
</comment>